<evidence type="ECO:0000256" key="1">
    <source>
        <dbReference type="SAM" id="Phobius"/>
    </source>
</evidence>
<dbReference type="AlphaFoldDB" id="A0AAQ3NXY2"/>
<evidence type="ECO:0000313" key="3">
    <source>
        <dbReference type="Proteomes" id="UP001374535"/>
    </source>
</evidence>
<gene>
    <name evidence="2" type="ORF">V8G54_005873</name>
</gene>
<organism evidence="2 3">
    <name type="scientific">Vigna mungo</name>
    <name type="common">Black gram</name>
    <name type="synonym">Phaseolus mungo</name>
    <dbReference type="NCBI Taxonomy" id="3915"/>
    <lineage>
        <taxon>Eukaryota</taxon>
        <taxon>Viridiplantae</taxon>
        <taxon>Streptophyta</taxon>
        <taxon>Embryophyta</taxon>
        <taxon>Tracheophyta</taxon>
        <taxon>Spermatophyta</taxon>
        <taxon>Magnoliopsida</taxon>
        <taxon>eudicotyledons</taxon>
        <taxon>Gunneridae</taxon>
        <taxon>Pentapetalae</taxon>
        <taxon>rosids</taxon>
        <taxon>fabids</taxon>
        <taxon>Fabales</taxon>
        <taxon>Fabaceae</taxon>
        <taxon>Papilionoideae</taxon>
        <taxon>50 kb inversion clade</taxon>
        <taxon>NPAAA clade</taxon>
        <taxon>indigoferoid/millettioid clade</taxon>
        <taxon>Phaseoleae</taxon>
        <taxon>Vigna</taxon>
    </lineage>
</organism>
<keyword evidence="1" id="KW-0472">Membrane</keyword>
<reference evidence="2 3" key="1">
    <citation type="journal article" date="2023" name="Life. Sci Alliance">
        <title>Evolutionary insights into 3D genome organization and epigenetic landscape of Vigna mungo.</title>
        <authorList>
            <person name="Junaid A."/>
            <person name="Singh B."/>
            <person name="Bhatia S."/>
        </authorList>
    </citation>
    <scope>NUCLEOTIDE SEQUENCE [LARGE SCALE GENOMIC DNA]</scope>
    <source>
        <strain evidence="2">Urdbean</strain>
    </source>
</reference>
<keyword evidence="1" id="KW-0812">Transmembrane</keyword>
<sequence length="180" mass="19780">MVTELIFPHPTPFPRHLFTFSGFQTEFGVFAQGAWRRFLSAPFWVQIMGSFIIPLISSNFFNVLRIFALRFLFFALMAATPPSFSPLAPPVLLSSANCRFSSNFSFTGDDLVGLEDVSSDDGDSNSIGTGTTTAKRPYNSIEPLPLMQVLTVDALAGSKGESVYVSKQYMSTNPSIQTLL</sequence>
<keyword evidence="1" id="KW-1133">Transmembrane helix</keyword>
<accession>A0AAQ3NXY2</accession>
<protein>
    <submittedName>
        <fullName evidence="2">Uncharacterized protein</fullName>
    </submittedName>
</protein>
<feature type="transmembrane region" description="Helical" evidence="1">
    <location>
        <begin position="71"/>
        <end position="93"/>
    </location>
</feature>
<keyword evidence="3" id="KW-1185">Reference proteome</keyword>
<feature type="transmembrane region" description="Helical" evidence="1">
    <location>
        <begin position="43"/>
        <end position="64"/>
    </location>
</feature>
<evidence type="ECO:0000313" key="2">
    <source>
        <dbReference type="EMBL" id="WVZ18551.1"/>
    </source>
</evidence>
<dbReference type="EMBL" id="CP144699">
    <property type="protein sequence ID" value="WVZ18551.1"/>
    <property type="molecule type" value="Genomic_DNA"/>
</dbReference>
<name>A0AAQ3NXY2_VIGMU</name>
<dbReference type="Proteomes" id="UP001374535">
    <property type="component" value="Chromosome 2"/>
</dbReference>
<proteinExistence type="predicted"/>